<gene>
    <name evidence="4" type="primary">LOC113213849</name>
</gene>
<keyword evidence="1" id="KW-1133">Transmembrane helix</keyword>
<organism evidence="3 4">
    <name type="scientific">Frankliniella occidentalis</name>
    <name type="common">Western flower thrips</name>
    <name type="synonym">Euthrips occidentalis</name>
    <dbReference type="NCBI Taxonomy" id="133901"/>
    <lineage>
        <taxon>Eukaryota</taxon>
        <taxon>Metazoa</taxon>
        <taxon>Ecdysozoa</taxon>
        <taxon>Arthropoda</taxon>
        <taxon>Hexapoda</taxon>
        <taxon>Insecta</taxon>
        <taxon>Pterygota</taxon>
        <taxon>Neoptera</taxon>
        <taxon>Paraneoptera</taxon>
        <taxon>Thysanoptera</taxon>
        <taxon>Terebrantia</taxon>
        <taxon>Thripoidea</taxon>
        <taxon>Thripidae</taxon>
        <taxon>Frankliniella</taxon>
    </lineage>
</organism>
<evidence type="ECO:0000256" key="2">
    <source>
        <dbReference type="SAM" id="SignalP"/>
    </source>
</evidence>
<keyword evidence="1" id="KW-0812">Transmembrane</keyword>
<evidence type="ECO:0000256" key="1">
    <source>
        <dbReference type="SAM" id="Phobius"/>
    </source>
</evidence>
<dbReference type="AlphaFoldDB" id="A0A6J1T7I1"/>
<protein>
    <submittedName>
        <fullName evidence="4">Uncharacterized protein LOC113213849</fullName>
    </submittedName>
</protein>
<dbReference type="RefSeq" id="XP_026288842.1">
    <property type="nucleotide sequence ID" value="XM_026433057.2"/>
</dbReference>
<accession>A0A6J1T7I1</accession>
<feature type="chain" id="PRO_5026837240" evidence="2">
    <location>
        <begin position="20"/>
        <end position="226"/>
    </location>
</feature>
<evidence type="ECO:0000313" key="3">
    <source>
        <dbReference type="Proteomes" id="UP000504606"/>
    </source>
</evidence>
<name>A0A6J1T7I1_FRAOC</name>
<evidence type="ECO:0000313" key="4">
    <source>
        <dbReference type="RefSeq" id="XP_026288842.1"/>
    </source>
</evidence>
<dbReference type="GeneID" id="113213849"/>
<proteinExistence type="predicted"/>
<dbReference type="OrthoDB" id="8194095at2759"/>
<feature type="signal peptide" evidence="2">
    <location>
        <begin position="1"/>
        <end position="19"/>
    </location>
</feature>
<dbReference type="Proteomes" id="UP000504606">
    <property type="component" value="Unplaced"/>
</dbReference>
<dbReference type="KEGG" id="foc:113213849"/>
<keyword evidence="1" id="KW-0472">Membrane</keyword>
<keyword evidence="2" id="KW-0732">Signal</keyword>
<feature type="transmembrane region" description="Helical" evidence="1">
    <location>
        <begin position="153"/>
        <end position="173"/>
    </location>
</feature>
<reference evidence="4" key="1">
    <citation type="submission" date="2025-08" db="UniProtKB">
        <authorList>
            <consortium name="RefSeq"/>
        </authorList>
    </citation>
    <scope>IDENTIFICATION</scope>
    <source>
        <tissue evidence="4">Whole organism</tissue>
    </source>
</reference>
<sequence>MTRWTRLLLLPALLACLWPSPGPGPSASLVQAAPWDGIVGFLQAVARLQERPIVRPESAEDESEEDDDRPLRKIVYAVEEQVSDNDVTANASVVVYDSLLPATPRPVGEVDLDTTHARGKRSVEEPTTAVSDKATGRATGAIATRPFLIGRRLWYVPLWFSVYLILYILALTVKSVARHRIKYPTLVAEDAFLKRRNGYVKPDSLTRRVTNAITNAERRYQGQWTM</sequence>
<keyword evidence="3" id="KW-1185">Reference proteome</keyword>